<keyword evidence="7" id="KW-1185">Reference proteome</keyword>
<name>A0A835ENK2_9POAL</name>
<dbReference type="OrthoDB" id="678987at2759"/>
<sequence>MYPDLEEKSSAGAQSTTVVLGVAPERKQAHQFEAATESGEENGCNKNSKHPDLEDQSSVVLGVAPERKLEAAAESGENGCKCGPDCKCDPCTC</sequence>
<comment type="similarity">
    <text evidence="1 4">Belongs to the metallothionein superfamily. Type 15 family.</text>
</comment>
<dbReference type="AlphaFoldDB" id="A0A835ENK2"/>
<dbReference type="InterPro" id="IPR000347">
    <property type="entry name" value="Metalthion_15p"/>
</dbReference>
<reference evidence="6" key="1">
    <citation type="submission" date="2020-07" db="EMBL/GenBank/DDBJ databases">
        <title>Genome sequence and genetic diversity analysis of an under-domesticated orphan crop, white fonio (Digitaria exilis).</title>
        <authorList>
            <person name="Bennetzen J.L."/>
            <person name="Chen S."/>
            <person name="Ma X."/>
            <person name="Wang X."/>
            <person name="Yssel A.E.J."/>
            <person name="Chaluvadi S.R."/>
            <person name="Johnson M."/>
            <person name="Gangashetty P."/>
            <person name="Hamidou F."/>
            <person name="Sanogo M.D."/>
            <person name="Zwaenepoel A."/>
            <person name="Wallace J."/>
            <person name="Van De Peer Y."/>
            <person name="Van Deynze A."/>
        </authorList>
    </citation>
    <scope>NUCLEOTIDE SEQUENCE</scope>
    <source>
        <tissue evidence="6">Leaves</tissue>
    </source>
</reference>
<protein>
    <recommendedName>
        <fullName evidence="4">Metallothionein-like protein</fullName>
    </recommendedName>
</protein>
<gene>
    <name evidence="6" type="ORF">HU200_034746</name>
</gene>
<comment type="function">
    <text evidence="4">Metallothioneins have a high content of cysteine residues that bind various heavy metals.</text>
</comment>
<keyword evidence="2 4" id="KW-0479">Metal-binding</keyword>
<feature type="region of interest" description="Disordered" evidence="5">
    <location>
        <begin position="25"/>
        <end position="58"/>
    </location>
</feature>
<dbReference type="GO" id="GO:0046872">
    <property type="term" value="F:metal ion binding"/>
    <property type="evidence" value="ECO:0007669"/>
    <property type="project" value="UniProtKB-UniRule"/>
</dbReference>
<evidence type="ECO:0000256" key="4">
    <source>
        <dbReference type="RuleBase" id="RU369052"/>
    </source>
</evidence>
<evidence type="ECO:0000313" key="6">
    <source>
        <dbReference type="EMBL" id="KAF8699055.1"/>
    </source>
</evidence>
<evidence type="ECO:0000313" key="7">
    <source>
        <dbReference type="Proteomes" id="UP000636709"/>
    </source>
</evidence>
<evidence type="ECO:0000256" key="1">
    <source>
        <dbReference type="ARBA" id="ARBA00005802"/>
    </source>
</evidence>
<keyword evidence="3 4" id="KW-0480">Metal-thiolate cluster</keyword>
<evidence type="ECO:0000256" key="3">
    <source>
        <dbReference type="ARBA" id="ARBA00022851"/>
    </source>
</evidence>
<dbReference type="PANTHER" id="PTHR33543">
    <property type="entry name" value="METALLOTHIONEIN-LIKE PROTEIN 2A"/>
    <property type="match status" value="1"/>
</dbReference>
<comment type="caution">
    <text evidence="6">The sequence shown here is derived from an EMBL/GenBank/DDBJ whole genome shotgun (WGS) entry which is preliminary data.</text>
</comment>
<dbReference type="Proteomes" id="UP000636709">
    <property type="component" value="Unassembled WGS sequence"/>
</dbReference>
<organism evidence="6 7">
    <name type="scientific">Digitaria exilis</name>
    <dbReference type="NCBI Taxonomy" id="1010633"/>
    <lineage>
        <taxon>Eukaryota</taxon>
        <taxon>Viridiplantae</taxon>
        <taxon>Streptophyta</taxon>
        <taxon>Embryophyta</taxon>
        <taxon>Tracheophyta</taxon>
        <taxon>Spermatophyta</taxon>
        <taxon>Magnoliopsida</taxon>
        <taxon>Liliopsida</taxon>
        <taxon>Poales</taxon>
        <taxon>Poaceae</taxon>
        <taxon>PACMAD clade</taxon>
        <taxon>Panicoideae</taxon>
        <taxon>Panicodae</taxon>
        <taxon>Paniceae</taxon>
        <taxon>Anthephorinae</taxon>
        <taxon>Digitaria</taxon>
    </lineage>
</organism>
<accession>A0A835ENK2</accession>
<dbReference type="Pfam" id="PF01439">
    <property type="entry name" value="Metallothio_2"/>
    <property type="match status" value="1"/>
</dbReference>
<evidence type="ECO:0000256" key="2">
    <source>
        <dbReference type="ARBA" id="ARBA00022723"/>
    </source>
</evidence>
<evidence type="ECO:0000256" key="5">
    <source>
        <dbReference type="SAM" id="MobiDB-lite"/>
    </source>
</evidence>
<proteinExistence type="inferred from homology"/>
<dbReference type="EMBL" id="JACEFO010001857">
    <property type="protein sequence ID" value="KAF8699055.1"/>
    <property type="molecule type" value="Genomic_DNA"/>
</dbReference>
<dbReference type="PANTHER" id="PTHR33543:SF15">
    <property type="entry name" value="METALLOTHIONEIN-LIKE PROTEIN 1A"/>
    <property type="match status" value="1"/>
</dbReference>